<name>A0ABY6YX15_9BACL</name>
<protein>
    <submittedName>
        <fullName evidence="3">SPW repeat protein</fullName>
    </submittedName>
</protein>
<dbReference type="Proteomes" id="UP001164803">
    <property type="component" value="Chromosome"/>
</dbReference>
<proteinExistence type="predicted"/>
<keyword evidence="1" id="KW-0812">Transmembrane</keyword>
<evidence type="ECO:0000259" key="2">
    <source>
        <dbReference type="Pfam" id="PF03779"/>
    </source>
</evidence>
<feature type="transmembrane region" description="Helical" evidence="1">
    <location>
        <begin position="39"/>
        <end position="59"/>
    </location>
</feature>
<keyword evidence="1" id="KW-0472">Membrane</keyword>
<reference evidence="3" key="1">
    <citation type="submission" date="2022-08" db="EMBL/GenBank/DDBJ databases">
        <title>Alicyclobacillus dauci DSM2870, complete genome.</title>
        <authorList>
            <person name="Wang Q."/>
            <person name="Cai R."/>
            <person name="Wang Z."/>
        </authorList>
    </citation>
    <scope>NUCLEOTIDE SEQUENCE</scope>
    <source>
        <strain evidence="3">DSM 28700</strain>
    </source>
</reference>
<sequence length="90" mass="10242">MLVQTYGRLVGHRMSLWVACATDVSSSTRKEAKRTMWQLWLTGLIGIWLIISPWIYNYASQAGALWNSIIFGVIVLILAIWAAVQFKNRS</sequence>
<feature type="transmembrane region" description="Helical" evidence="1">
    <location>
        <begin position="65"/>
        <end position="84"/>
    </location>
</feature>
<dbReference type="RefSeq" id="WP_268042018.1">
    <property type="nucleotide sequence ID" value="NZ_CP104064.1"/>
</dbReference>
<feature type="domain" description="SPW repeat-containing integral membrane" evidence="2">
    <location>
        <begin position="37"/>
        <end position="87"/>
    </location>
</feature>
<organism evidence="3 4">
    <name type="scientific">Alicyclobacillus dauci</name>
    <dbReference type="NCBI Taxonomy" id="1475485"/>
    <lineage>
        <taxon>Bacteria</taxon>
        <taxon>Bacillati</taxon>
        <taxon>Bacillota</taxon>
        <taxon>Bacilli</taxon>
        <taxon>Bacillales</taxon>
        <taxon>Alicyclobacillaceae</taxon>
        <taxon>Alicyclobacillus</taxon>
    </lineage>
</organism>
<dbReference type="EMBL" id="CP104064">
    <property type="protein sequence ID" value="WAH35115.1"/>
    <property type="molecule type" value="Genomic_DNA"/>
</dbReference>
<dbReference type="InterPro" id="IPR005530">
    <property type="entry name" value="SPW"/>
</dbReference>
<keyword evidence="4" id="KW-1185">Reference proteome</keyword>
<gene>
    <name evidence="3" type="ORF">NZD86_12370</name>
</gene>
<accession>A0ABY6YX15</accession>
<evidence type="ECO:0000313" key="4">
    <source>
        <dbReference type="Proteomes" id="UP001164803"/>
    </source>
</evidence>
<evidence type="ECO:0000256" key="1">
    <source>
        <dbReference type="SAM" id="Phobius"/>
    </source>
</evidence>
<dbReference type="Pfam" id="PF03779">
    <property type="entry name" value="SPW"/>
    <property type="match status" value="1"/>
</dbReference>
<keyword evidence="1" id="KW-1133">Transmembrane helix</keyword>
<evidence type="ECO:0000313" key="3">
    <source>
        <dbReference type="EMBL" id="WAH35115.1"/>
    </source>
</evidence>